<evidence type="ECO:0000313" key="2">
    <source>
        <dbReference type="EMBL" id="QZN95601.1"/>
    </source>
</evidence>
<dbReference type="EMBL" id="CP081864">
    <property type="protein sequence ID" value="QZN95601.1"/>
    <property type="molecule type" value="Genomic_DNA"/>
</dbReference>
<evidence type="ECO:0000313" key="3">
    <source>
        <dbReference type="Proteomes" id="UP000825886"/>
    </source>
</evidence>
<organism evidence="2 3">
    <name type="scientific">Symbiopectobacterium purcellii</name>
    <dbReference type="NCBI Taxonomy" id="2871826"/>
    <lineage>
        <taxon>Bacteria</taxon>
        <taxon>Pseudomonadati</taxon>
        <taxon>Pseudomonadota</taxon>
        <taxon>Gammaproteobacteria</taxon>
        <taxon>Enterobacterales</taxon>
        <taxon>Enterobacteriaceae</taxon>
    </lineage>
</organism>
<sequence length="51" mass="5664">MVGVLNPAMTEHQQNYKKFVFVAVETFQPIFGWAFFTIGLISLSSILAVAT</sequence>
<proteinExistence type="predicted"/>
<reference evidence="2 3" key="1">
    <citation type="submission" date="2021-08" db="EMBL/GenBank/DDBJ databases">
        <title>Culture and genomic analysis of Symbiopectobacterium purcellii sp. nov. gen. nov., isolated from the leafhopper Empoasca decipiens.</title>
        <authorList>
            <person name="Nadal-Jimenez P."/>
            <person name="Siozios S."/>
            <person name="Halliday N."/>
            <person name="Camara M."/>
            <person name="Hurst G.D.D."/>
        </authorList>
    </citation>
    <scope>NUCLEOTIDE SEQUENCE [LARGE SCALE GENOMIC DNA]</scope>
    <source>
        <strain evidence="2 3">SyEd1</strain>
    </source>
</reference>
<keyword evidence="1" id="KW-1133">Transmembrane helix</keyword>
<dbReference type="Proteomes" id="UP000825886">
    <property type="component" value="Chromosome"/>
</dbReference>
<dbReference type="RefSeq" id="WP_222158692.1">
    <property type="nucleotide sequence ID" value="NZ_CP081864.1"/>
</dbReference>
<keyword evidence="3" id="KW-1185">Reference proteome</keyword>
<keyword evidence="1" id="KW-0472">Membrane</keyword>
<accession>A0ABX9ANH3</accession>
<name>A0ABX9ANH3_9ENTR</name>
<evidence type="ECO:0000256" key="1">
    <source>
        <dbReference type="SAM" id="Phobius"/>
    </source>
</evidence>
<keyword evidence="1" id="KW-0812">Transmembrane</keyword>
<protein>
    <submittedName>
        <fullName evidence="2">Uncharacterized protein</fullName>
    </submittedName>
</protein>
<feature type="transmembrane region" description="Helical" evidence="1">
    <location>
        <begin position="30"/>
        <end position="50"/>
    </location>
</feature>
<gene>
    <name evidence="2" type="ORF">K6K13_20995</name>
</gene>